<organism evidence="1">
    <name type="scientific">Arundo donax</name>
    <name type="common">Giant reed</name>
    <name type="synonym">Donax arundinaceus</name>
    <dbReference type="NCBI Taxonomy" id="35708"/>
    <lineage>
        <taxon>Eukaryota</taxon>
        <taxon>Viridiplantae</taxon>
        <taxon>Streptophyta</taxon>
        <taxon>Embryophyta</taxon>
        <taxon>Tracheophyta</taxon>
        <taxon>Spermatophyta</taxon>
        <taxon>Magnoliopsida</taxon>
        <taxon>Liliopsida</taxon>
        <taxon>Poales</taxon>
        <taxon>Poaceae</taxon>
        <taxon>PACMAD clade</taxon>
        <taxon>Arundinoideae</taxon>
        <taxon>Arundineae</taxon>
        <taxon>Arundo</taxon>
    </lineage>
</organism>
<accession>A0A0A9HMN1</accession>
<dbReference type="EMBL" id="GBRH01161790">
    <property type="protein sequence ID" value="JAE36106.1"/>
    <property type="molecule type" value="Transcribed_RNA"/>
</dbReference>
<protein>
    <submittedName>
        <fullName evidence="1">Uncharacterized protein</fullName>
    </submittedName>
</protein>
<reference evidence="1" key="1">
    <citation type="submission" date="2014-09" db="EMBL/GenBank/DDBJ databases">
        <authorList>
            <person name="Magalhaes I.L.F."/>
            <person name="Oliveira U."/>
            <person name="Santos F.R."/>
            <person name="Vidigal T.H.D.A."/>
            <person name="Brescovit A.D."/>
            <person name="Santos A.J."/>
        </authorList>
    </citation>
    <scope>NUCLEOTIDE SEQUENCE</scope>
    <source>
        <tissue evidence="1">Shoot tissue taken approximately 20 cm above the soil surface</tissue>
    </source>
</reference>
<dbReference type="AlphaFoldDB" id="A0A0A9HMN1"/>
<reference evidence="1" key="2">
    <citation type="journal article" date="2015" name="Data Brief">
        <title>Shoot transcriptome of the giant reed, Arundo donax.</title>
        <authorList>
            <person name="Barrero R.A."/>
            <person name="Guerrero F.D."/>
            <person name="Moolhuijzen P."/>
            <person name="Goolsby J.A."/>
            <person name="Tidwell J."/>
            <person name="Bellgard S.E."/>
            <person name="Bellgard M.I."/>
        </authorList>
    </citation>
    <scope>NUCLEOTIDE SEQUENCE</scope>
    <source>
        <tissue evidence="1">Shoot tissue taken approximately 20 cm above the soil surface</tissue>
    </source>
</reference>
<sequence>MEMITCCDFCDCEKVVVRDLWSCCYYSRCFLKSRRNQNGAVVASEASCVLVSVRARASPILW</sequence>
<name>A0A0A9HMN1_ARUDO</name>
<proteinExistence type="predicted"/>
<evidence type="ECO:0000313" key="1">
    <source>
        <dbReference type="EMBL" id="JAE36106.1"/>
    </source>
</evidence>